<name>A0ABS7XTP7_9FLAO</name>
<dbReference type="PANTHER" id="PTHR22807">
    <property type="entry name" value="NOP2 YEAST -RELATED NOL1/NOP2/FMU SUN DOMAIN-CONTAINING"/>
    <property type="match status" value="1"/>
</dbReference>
<feature type="binding site" evidence="5">
    <location>
        <position position="283"/>
    </location>
    <ligand>
        <name>S-adenosyl-L-methionine</name>
        <dbReference type="ChEBI" id="CHEBI:59789"/>
    </ligand>
</feature>
<keyword evidence="3 5" id="KW-0949">S-adenosyl-L-methionine</keyword>
<dbReference type="InterPro" id="IPR029063">
    <property type="entry name" value="SAM-dependent_MTases_sf"/>
</dbReference>
<reference evidence="8" key="1">
    <citation type="submission" date="2023-07" db="EMBL/GenBank/DDBJ databases">
        <authorList>
            <person name="Yue Y."/>
        </authorList>
    </citation>
    <scope>NUCLEOTIDE SEQUENCE [LARGE SCALE GENOMIC DNA]</scope>
    <source>
        <strain evidence="8">D23</strain>
    </source>
</reference>
<evidence type="ECO:0000256" key="2">
    <source>
        <dbReference type="ARBA" id="ARBA00022679"/>
    </source>
</evidence>
<feature type="binding site" evidence="5">
    <location>
        <position position="256"/>
    </location>
    <ligand>
        <name>S-adenosyl-L-methionine</name>
        <dbReference type="ChEBI" id="CHEBI:59789"/>
    </ligand>
</feature>
<dbReference type="PRINTS" id="PR02008">
    <property type="entry name" value="RCMTFAMILY"/>
</dbReference>
<feature type="active site" description="Nucleophile" evidence="5">
    <location>
        <position position="354"/>
    </location>
</feature>
<dbReference type="Proteomes" id="UP001198901">
    <property type="component" value="Unassembled WGS sequence"/>
</dbReference>
<dbReference type="RefSeq" id="WP_224527420.1">
    <property type="nucleotide sequence ID" value="NZ_JAIUJR010000003.1"/>
</dbReference>
<dbReference type="SUPFAM" id="SSF53335">
    <property type="entry name" value="S-adenosyl-L-methionine-dependent methyltransferases"/>
    <property type="match status" value="1"/>
</dbReference>
<comment type="similarity">
    <text evidence="5">Belongs to the class I-like SAM-binding methyltransferase superfamily. RsmB/NOP family.</text>
</comment>
<accession>A0ABS7XTP7</accession>
<proteinExistence type="inferred from homology"/>
<keyword evidence="4 5" id="KW-0694">RNA-binding</keyword>
<comment type="caution">
    <text evidence="7">The sequence shown here is derived from an EMBL/GenBank/DDBJ whole genome shotgun (WGS) entry which is preliminary data.</text>
</comment>
<evidence type="ECO:0000259" key="6">
    <source>
        <dbReference type="PROSITE" id="PS51686"/>
    </source>
</evidence>
<keyword evidence="1 5" id="KW-0489">Methyltransferase</keyword>
<comment type="caution">
    <text evidence="5">Lacks conserved residue(s) required for the propagation of feature annotation.</text>
</comment>
<feature type="binding site" evidence="5">
    <location>
        <position position="301"/>
    </location>
    <ligand>
        <name>S-adenosyl-L-methionine</name>
        <dbReference type="ChEBI" id="CHEBI:59789"/>
    </ligand>
</feature>
<keyword evidence="2 5" id="KW-0808">Transferase</keyword>
<evidence type="ECO:0000256" key="3">
    <source>
        <dbReference type="ARBA" id="ARBA00022691"/>
    </source>
</evidence>
<dbReference type="Gene3D" id="3.30.70.1170">
    <property type="entry name" value="Sun protein, domain 3"/>
    <property type="match status" value="1"/>
</dbReference>
<feature type="domain" description="SAM-dependent MTase RsmB/NOP-type" evidence="6">
    <location>
        <begin position="142"/>
        <end position="403"/>
    </location>
</feature>
<dbReference type="PROSITE" id="PS51686">
    <property type="entry name" value="SAM_MT_RSMB_NOP"/>
    <property type="match status" value="1"/>
</dbReference>
<sequence length="403" mass="46568">MRLHRNLCFAVIDGLHKIFNENEYADKVVQQLLKRDKRWGSRDRGFIAETTYEIVRYKRLYAEIAHVKEPFDRDNLWRMFAVWATLKGIRLPDWKYFSDTPTRKIKGRFDELSKIRKYSESIPDWMDDLGLKELGEKTWSKEICKQNEQAEVILRVNTLKTNKKDLKLKLQSESIETEFLPNYPSALKLIERANVFKTEAFKDGWFEVQDASSQLVADFLDVKPGMKVVDACAGAGGKTLHLASLMENKGQIIAMDVYESKLKKLKVRARRNGIHNVELKVLDSTKPIKKLYGKADRLLIDAPCSGLGVLRRNPDAKWKLQPEFIDNIKKVQTEVLEKYSKMVKPGGKMVYATCSILPSENQEQVDNFLTSEAGKDFKFVKDKRILAHQSGYDGFYMALLEKN</sequence>
<evidence type="ECO:0000313" key="7">
    <source>
        <dbReference type="EMBL" id="MCA0132206.1"/>
    </source>
</evidence>
<gene>
    <name evidence="7" type="ORF">LBU54_06385</name>
</gene>
<evidence type="ECO:0000256" key="1">
    <source>
        <dbReference type="ARBA" id="ARBA00022603"/>
    </source>
</evidence>
<dbReference type="InterPro" id="IPR001678">
    <property type="entry name" value="MeTrfase_RsmB-F_NOP2_dom"/>
</dbReference>
<dbReference type="EMBL" id="JAIUJR010000003">
    <property type="protein sequence ID" value="MCA0132206.1"/>
    <property type="molecule type" value="Genomic_DNA"/>
</dbReference>
<dbReference type="Pfam" id="PF22458">
    <property type="entry name" value="RsmF-B_ferredox"/>
    <property type="match status" value="1"/>
</dbReference>
<dbReference type="CDD" id="cd02440">
    <property type="entry name" value="AdoMet_MTases"/>
    <property type="match status" value="1"/>
</dbReference>
<organism evidence="7 8">
    <name type="scientific">Winogradskyella alexanderae</name>
    <dbReference type="NCBI Taxonomy" id="2877123"/>
    <lineage>
        <taxon>Bacteria</taxon>
        <taxon>Pseudomonadati</taxon>
        <taxon>Bacteroidota</taxon>
        <taxon>Flavobacteriia</taxon>
        <taxon>Flavobacteriales</taxon>
        <taxon>Flavobacteriaceae</taxon>
        <taxon>Winogradskyella</taxon>
    </lineage>
</organism>
<protein>
    <submittedName>
        <fullName evidence="7">Methyltransferase domain-containing protein</fullName>
    </submittedName>
</protein>
<dbReference type="Pfam" id="PF01189">
    <property type="entry name" value="Methyltr_RsmB-F"/>
    <property type="match status" value="1"/>
</dbReference>
<dbReference type="PANTHER" id="PTHR22807:SF53">
    <property type="entry name" value="RIBOSOMAL RNA SMALL SUBUNIT METHYLTRANSFERASE B-RELATED"/>
    <property type="match status" value="1"/>
</dbReference>
<dbReference type="Gene3D" id="3.40.50.150">
    <property type="entry name" value="Vaccinia Virus protein VP39"/>
    <property type="match status" value="1"/>
</dbReference>
<keyword evidence="8" id="KW-1185">Reference proteome</keyword>
<evidence type="ECO:0000256" key="4">
    <source>
        <dbReference type="ARBA" id="ARBA00022884"/>
    </source>
</evidence>
<evidence type="ECO:0000256" key="5">
    <source>
        <dbReference type="PROSITE-ProRule" id="PRU01023"/>
    </source>
</evidence>
<dbReference type="InterPro" id="IPR023267">
    <property type="entry name" value="RCMT"/>
</dbReference>
<dbReference type="GO" id="GO:0032259">
    <property type="term" value="P:methylation"/>
    <property type="evidence" value="ECO:0007669"/>
    <property type="project" value="UniProtKB-KW"/>
</dbReference>
<dbReference type="GO" id="GO:0008168">
    <property type="term" value="F:methyltransferase activity"/>
    <property type="evidence" value="ECO:0007669"/>
    <property type="project" value="UniProtKB-KW"/>
</dbReference>
<dbReference type="InterPro" id="IPR049560">
    <property type="entry name" value="MeTrfase_RsmB-F_NOP2_cat"/>
</dbReference>
<evidence type="ECO:0000313" key="8">
    <source>
        <dbReference type="Proteomes" id="UP001198901"/>
    </source>
</evidence>
<dbReference type="InterPro" id="IPR054728">
    <property type="entry name" value="RsmB-like_ferredoxin"/>
</dbReference>